<accession>A0A556MZV2</accession>
<proteinExistence type="predicted"/>
<evidence type="ECO:0000256" key="2">
    <source>
        <dbReference type="SAM" id="SignalP"/>
    </source>
</evidence>
<reference evidence="4 5" key="1">
    <citation type="submission" date="2019-07" db="EMBL/GenBank/DDBJ databases">
        <authorList>
            <person name="Huq M.A."/>
        </authorList>
    </citation>
    <scope>NUCLEOTIDE SEQUENCE [LARGE SCALE GENOMIC DNA]</scope>
    <source>
        <strain evidence="4 5">MAH-3</strain>
    </source>
</reference>
<dbReference type="InterPro" id="IPR036415">
    <property type="entry name" value="Lamin_tail_dom_sf"/>
</dbReference>
<organism evidence="4 5">
    <name type="scientific">Fluviicola chungangensis</name>
    <dbReference type="NCBI Taxonomy" id="2597671"/>
    <lineage>
        <taxon>Bacteria</taxon>
        <taxon>Pseudomonadati</taxon>
        <taxon>Bacteroidota</taxon>
        <taxon>Flavobacteriia</taxon>
        <taxon>Flavobacteriales</taxon>
        <taxon>Crocinitomicaceae</taxon>
        <taxon>Fluviicola</taxon>
    </lineage>
</organism>
<feature type="chain" id="PRO_5022094975" description="LTD domain-containing protein" evidence="2">
    <location>
        <begin position="19"/>
        <end position="853"/>
    </location>
</feature>
<dbReference type="Proteomes" id="UP000316008">
    <property type="component" value="Unassembled WGS sequence"/>
</dbReference>
<dbReference type="SUPFAM" id="SSF74853">
    <property type="entry name" value="Lamin A/C globular tail domain"/>
    <property type="match status" value="2"/>
</dbReference>
<dbReference type="InterPro" id="IPR014755">
    <property type="entry name" value="Cu-Rt/internalin_Ig-like"/>
</dbReference>
<dbReference type="InterPro" id="IPR001322">
    <property type="entry name" value="Lamin_tail_dom"/>
</dbReference>
<dbReference type="Gene3D" id="2.60.40.1220">
    <property type="match status" value="2"/>
</dbReference>
<dbReference type="Pfam" id="PF00932">
    <property type="entry name" value="LTD"/>
    <property type="match status" value="2"/>
</dbReference>
<name>A0A556MZV2_9FLAO</name>
<dbReference type="EMBL" id="VLPL01000003">
    <property type="protein sequence ID" value="TSJ45452.1"/>
    <property type="molecule type" value="Genomic_DNA"/>
</dbReference>
<feature type="domain" description="LTD" evidence="3">
    <location>
        <begin position="312"/>
        <end position="429"/>
    </location>
</feature>
<sequence length="853" mass="91853">MKALFIVLTLLFPFLSWNQLTDDFSDGDFTSNPVWNGTSTTYIVNAGQELQLNNTIAATSYLSTPHNLTSLDNKQWEILVRQTFAPSTSNFGRVYLTSVSADLSTNPDGFYLQFGEAGSTDAVRLFKMISGVSTQICAAPDGQIATSFAVRVKVVRDNTGLWKLYVDASGGTNFGSAYTGTDAAALTGTHFGVFQTYTASNATKFYYDDVYVGDEIVDTQAPILVSTTAITNSQVDLLFSEPVGGANLLLTSNYTLNPSVVVGAVSVDGTNTALLHLNLASSLTNGQNYTVTVSSIEDAFGNTATNLTGNFSYLVGETAVKGDVIISEVMVDPTPVIGLPELEFVEIYNKSNKYIDLSGWKLGDLSGDGTILSGFINPGQYKILCASANTPEFAGSYGVSSFPSYNNSSDDAILKDNSGIIIDNISYTDNWYRDPIKKSGGYSLELINPNDPCSDSSNWIASTNANGGTPGAQNSVYTITPDTQIPQISSLIAISPNYLEVHFSEGMDSASLVNAVFTSNPNLTVQSVSVASTFSNQATIVFNENLVFSQHYSFSYGSVSDCWLNATTLSGSFALADVPQAGDLVINEILFDPATGGSDFVELYNRSAKVLNLKDLFVTNLDEDTVQLTQNYFLDPGAYVVLTPDSNYQKSTFPQSVPGRFYVTSLPSLNNDSSTIQLLYNSIVLDKVSYREDWHLSLIDDTENKTLERINPEGASSSASNWHTAAETIGFGTPGKMNSQYVSGSVSSTFGATEPIFSPDNDGFQDVLLFQYNFDAGMIATLKIFDNQGREVHTLFSSELLGQQGSFTWDGVLSNNQKAPIGIYIAVIEAFSADGSGKQFAKRIGFTLAGKLD</sequence>
<dbReference type="PROSITE" id="PS51841">
    <property type="entry name" value="LTD"/>
    <property type="match status" value="2"/>
</dbReference>
<dbReference type="Pfam" id="PF13205">
    <property type="entry name" value="Big_5"/>
    <property type="match status" value="1"/>
</dbReference>
<dbReference type="InterPro" id="IPR032812">
    <property type="entry name" value="SbsA_Ig"/>
</dbReference>
<keyword evidence="1 2" id="KW-0732">Signal</keyword>
<keyword evidence="5" id="KW-1185">Reference proteome</keyword>
<dbReference type="RefSeq" id="WP_144332408.1">
    <property type="nucleotide sequence ID" value="NZ_VLPL01000003.1"/>
</dbReference>
<dbReference type="Gene3D" id="2.60.40.1260">
    <property type="entry name" value="Lamin Tail domain"/>
    <property type="match status" value="1"/>
</dbReference>
<evidence type="ECO:0000256" key="1">
    <source>
        <dbReference type="ARBA" id="ARBA00022729"/>
    </source>
</evidence>
<dbReference type="AlphaFoldDB" id="A0A556MZV2"/>
<feature type="signal peptide" evidence="2">
    <location>
        <begin position="1"/>
        <end position="18"/>
    </location>
</feature>
<gene>
    <name evidence="4" type="ORF">FO442_06770</name>
</gene>
<evidence type="ECO:0000313" key="4">
    <source>
        <dbReference type="EMBL" id="TSJ45452.1"/>
    </source>
</evidence>
<dbReference type="Gene3D" id="2.60.40.4070">
    <property type="match status" value="1"/>
</dbReference>
<protein>
    <recommendedName>
        <fullName evidence="3">LTD domain-containing protein</fullName>
    </recommendedName>
</protein>
<evidence type="ECO:0000259" key="3">
    <source>
        <dbReference type="PROSITE" id="PS51841"/>
    </source>
</evidence>
<dbReference type="OrthoDB" id="9758406at2"/>
<comment type="caution">
    <text evidence="4">The sequence shown here is derived from an EMBL/GenBank/DDBJ whole genome shotgun (WGS) entry which is preliminary data.</text>
</comment>
<evidence type="ECO:0000313" key="5">
    <source>
        <dbReference type="Proteomes" id="UP000316008"/>
    </source>
</evidence>
<feature type="domain" description="LTD" evidence="3">
    <location>
        <begin position="572"/>
        <end position="692"/>
    </location>
</feature>